<reference evidence="3" key="1">
    <citation type="journal article" date="2019" name="Int. J. Syst. Evol. Microbiol.">
        <title>The Global Catalogue of Microorganisms (GCM) 10K type strain sequencing project: providing services to taxonomists for standard genome sequencing and annotation.</title>
        <authorList>
            <consortium name="The Broad Institute Genomics Platform"/>
            <consortium name="The Broad Institute Genome Sequencing Center for Infectious Disease"/>
            <person name="Wu L."/>
            <person name="Ma J."/>
        </authorList>
    </citation>
    <scope>NUCLEOTIDE SEQUENCE [LARGE SCALE GENOMIC DNA]</scope>
    <source>
        <strain evidence="3">JCM 17666</strain>
    </source>
</reference>
<evidence type="ECO:0000313" key="3">
    <source>
        <dbReference type="Proteomes" id="UP001501671"/>
    </source>
</evidence>
<dbReference type="Pfam" id="PF02538">
    <property type="entry name" value="Hydantoinase_B"/>
    <property type="match status" value="1"/>
</dbReference>
<dbReference type="PANTHER" id="PTHR11365:SF23">
    <property type="entry name" value="HYPOTHETICAL 5-OXOPROLINASE (EUROFUNG)-RELATED"/>
    <property type="match status" value="1"/>
</dbReference>
<dbReference type="InterPro" id="IPR045079">
    <property type="entry name" value="Oxoprolinase-like"/>
</dbReference>
<keyword evidence="3" id="KW-1185">Reference proteome</keyword>
<evidence type="ECO:0000313" key="2">
    <source>
        <dbReference type="EMBL" id="GAA4324103.1"/>
    </source>
</evidence>
<dbReference type="Proteomes" id="UP001501671">
    <property type="component" value="Unassembled WGS sequence"/>
</dbReference>
<evidence type="ECO:0000259" key="1">
    <source>
        <dbReference type="Pfam" id="PF02538"/>
    </source>
</evidence>
<accession>A0ABP8GH04</accession>
<name>A0ABP8GH04_9BURK</name>
<dbReference type="InterPro" id="IPR003692">
    <property type="entry name" value="Hydantoinase_B"/>
</dbReference>
<comment type="caution">
    <text evidence="2">The sequence shown here is derived from an EMBL/GenBank/DDBJ whole genome shotgun (WGS) entry which is preliminary data.</text>
</comment>
<gene>
    <name evidence="2" type="ORF">GCM10023144_05400</name>
</gene>
<protein>
    <submittedName>
        <fullName evidence="2">Hydantoinase B/oxoprolinase family protein</fullName>
    </submittedName>
</protein>
<dbReference type="EMBL" id="BAABFO010000002">
    <property type="protein sequence ID" value="GAA4324103.1"/>
    <property type="molecule type" value="Genomic_DNA"/>
</dbReference>
<sequence length="527" mass="55264">MTATVDPIRAEVVARYLLGVTEEMSAALMRTAFSPNIKERGDCSTAVFDHAGNVVALPQRVPIHLGSMVGVVESVLERFPKDGIRPGDMFLANDPYNGGGSHLPDINVIAPVFAGAEIVAYVACIAHHADVGGMVPGSEAAVCNSIFQEGIRIPPVRIVSEGRINRDVFDILLLNSRTPDERAGDLRAQIAANTVGLRSVQALFERYGVAQTQATMAAYLDFTEKRFAAAIAKVPPGRYEACEYLDGANEGEKAAIRLALTVGDGRLGFDFAGSAPQLAAARNIPFRALVATIYTVVKSLLDPDVPANSGYFRTMDISAPPGTVVGPVSPAAVGARSISCAVLGDAIAAALSQALPERALAGCGPHQLIVLAGTDPRTGHYYVNYETIAGAMGARAYQPGVDAVRVHASGSSNLPVEALEHAYPFRIDQYALRKGSGGDGRHPGGQGVVRDYRALGDDTVLSLSSERQHAPARGLAGGGDGALGQFVLNPGTPEERQLPSAAAEIRLRKNDVLRVNTPGGGGYGPRT</sequence>
<proteinExistence type="predicted"/>
<organism evidence="2 3">
    <name type="scientific">Pigmentiphaga soli</name>
    <dbReference type="NCBI Taxonomy" id="1007095"/>
    <lineage>
        <taxon>Bacteria</taxon>
        <taxon>Pseudomonadati</taxon>
        <taxon>Pseudomonadota</taxon>
        <taxon>Betaproteobacteria</taxon>
        <taxon>Burkholderiales</taxon>
        <taxon>Alcaligenaceae</taxon>
        <taxon>Pigmentiphaga</taxon>
    </lineage>
</organism>
<dbReference type="RefSeq" id="WP_345246068.1">
    <property type="nucleotide sequence ID" value="NZ_BAABFO010000002.1"/>
</dbReference>
<feature type="domain" description="Hydantoinase B/oxoprolinase" evidence="1">
    <location>
        <begin position="6"/>
        <end position="525"/>
    </location>
</feature>
<dbReference type="PANTHER" id="PTHR11365">
    <property type="entry name" value="5-OXOPROLINASE RELATED"/>
    <property type="match status" value="1"/>
</dbReference>